<dbReference type="SUPFAM" id="SSF53649">
    <property type="entry name" value="Alkaline phosphatase-like"/>
    <property type="match status" value="1"/>
</dbReference>
<keyword evidence="3" id="KW-0732">Signal</keyword>
<protein>
    <submittedName>
        <fullName evidence="4">Bifunctional YncE family protein/alkaline phosphatase family protein</fullName>
    </submittedName>
</protein>
<dbReference type="InterPro" id="IPR019405">
    <property type="entry name" value="Lactonase_7-beta_prop"/>
</dbReference>
<evidence type="ECO:0000256" key="3">
    <source>
        <dbReference type="SAM" id="SignalP"/>
    </source>
</evidence>
<feature type="compositionally biased region" description="Basic and acidic residues" evidence="2">
    <location>
        <begin position="406"/>
        <end position="415"/>
    </location>
</feature>
<dbReference type="EMBL" id="JBHSOW010000014">
    <property type="protein sequence ID" value="MFC5648040.1"/>
    <property type="molecule type" value="Genomic_DNA"/>
</dbReference>
<evidence type="ECO:0000313" key="5">
    <source>
        <dbReference type="Proteomes" id="UP001596047"/>
    </source>
</evidence>
<dbReference type="InterPro" id="IPR007312">
    <property type="entry name" value="Phosphoesterase"/>
</dbReference>
<evidence type="ECO:0000256" key="2">
    <source>
        <dbReference type="SAM" id="MobiDB-lite"/>
    </source>
</evidence>
<keyword evidence="1" id="KW-0378">Hydrolase</keyword>
<comment type="caution">
    <text evidence="4">The sequence shown here is derived from an EMBL/GenBank/DDBJ whole genome shotgun (WGS) entry which is preliminary data.</text>
</comment>
<dbReference type="Pfam" id="PF10282">
    <property type="entry name" value="Lactonase"/>
    <property type="match status" value="1"/>
</dbReference>
<sequence>MKKISKKMAAIVLAVTVVGSGTAMAASYNILAGPQSDNTGVTPHGWFLSPAGKQLTLGDFPMGAAISPDHRFMVVSNDGQGTQALQVVDIAQQKVMQTIPYTSPETLFLGVVFSPDGKTLYASASGNDKIRVFQFNNGTLTEQSPILMKDANNTKFYPQGLAITPDGKFLYTANNLNNSVSRIDLTTGQIQGTTPVGQAPYTVLLSNDGSTLYASNWGESSITVLNAKDLSVKKTVAVGLHPNALAENPVNGFIYAANADSDNVSVVDPNQQQVVQTISLSPYRNAPSGSTPNALTVSKDGKTLYVANAGNNDIAVVDLGNGTSRHSSPSVKGLIPTAWYPTGVYLTDDGKQLMVLNAKGLGAGPNPQHQYIGNMIQGTMSFIDVPNDQQLKKYSKQVDDNNPVYDPKRDKKSEKNSPIPRSAAQESPIKHVIYVIKENRTYDQVLGDLGKGNGDPSLTQFGKQVTPNLHKLANQFVTLDNFYADGEVSEQGHPWMDQAISNDYSEKSWLAHYSSRKAGTDDEATKVSQGYLWNNAMNSGVSFRDYGELVNFDQKTGIATPRDPSMGNNLDPQYPSFNFKVSDVQRVDEWAKEFKQFEQNGNLPQLEMMLLPNDHTEGTTPGHPTPSAYVAQNDLALGKLVDIVSHSKYWKDTAIFVSEDDAQNGADHVDAHRTEALVISPYTQIGKVDSTLYDQMSMYRSIEMILGMKTMTQFDASAIPMLNAFSNRPNFAPYSVVQPTYPLDAINGQNAPMAEVSKQMDFSQPDAADNDKLNRAIWLATKGNQPYPESKK</sequence>
<dbReference type="Pfam" id="PF04185">
    <property type="entry name" value="Phosphoesterase"/>
    <property type="match status" value="1"/>
</dbReference>
<dbReference type="InterPro" id="IPR015943">
    <property type="entry name" value="WD40/YVTN_repeat-like_dom_sf"/>
</dbReference>
<feature type="chain" id="PRO_5045378237" evidence="3">
    <location>
        <begin position="26"/>
        <end position="792"/>
    </location>
</feature>
<organism evidence="4 5">
    <name type="scientific">Paenibacillus solisilvae</name>
    <dbReference type="NCBI Taxonomy" id="2486751"/>
    <lineage>
        <taxon>Bacteria</taxon>
        <taxon>Bacillati</taxon>
        <taxon>Bacillota</taxon>
        <taxon>Bacilli</taxon>
        <taxon>Bacillales</taxon>
        <taxon>Paenibacillaceae</taxon>
        <taxon>Paenibacillus</taxon>
    </lineage>
</organism>
<proteinExistence type="predicted"/>
<feature type="region of interest" description="Disordered" evidence="2">
    <location>
        <begin position="394"/>
        <end position="425"/>
    </location>
</feature>
<evidence type="ECO:0000256" key="1">
    <source>
        <dbReference type="ARBA" id="ARBA00022801"/>
    </source>
</evidence>
<dbReference type="Gene3D" id="3.40.720.10">
    <property type="entry name" value="Alkaline Phosphatase, subunit A"/>
    <property type="match status" value="1"/>
</dbReference>
<gene>
    <name evidence="4" type="ORF">ACFPYJ_02700</name>
</gene>
<keyword evidence="5" id="KW-1185">Reference proteome</keyword>
<dbReference type="PANTHER" id="PTHR47197:SF3">
    <property type="entry name" value="DIHYDRO-HEME D1 DEHYDROGENASE"/>
    <property type="match status" value="1"/>
</dbReference>
<accession>A0ABW0VV23</accession>
<dbReference type="InterPro" id="IPR051200">
    <property type="entry name" value="Host-pathogen_enzymatic-act"/>
</dbReference>
<dbReference type="Gene3D" id="2.130.10.10">
    <property type="entry name" value="YVTN repeat-like/Quinoprotein amine dehydrogenase"/>
    <property type="match status" value="3"/>
</dbReference>
<feature type="signal peptide" evidence="3">
    <location>
        <begin position="1"/>
        <end position="25"/>
    </location>
</feature>
<reference evidence="5" key="1">
    <citation type="journal article" date="2019" name="Int. J. Syst. Evol. Microbiol.">
        <title>The Global Catalogue of Microorganisms (GCM) 10K type strain sequencing project: providing services to taxonomists for standard genome sequencing and annotation.</title>
        <authorList>
            <consortium name="The Broad Institute Genomics Platform"/>
            <consortium name="The Broad Institute Genome Sequencing Center for Infectious Disease"/>
            <person name="Wu L."/>
            <person name="Ma J."/>
        </authorList>
    </citation>
    <scope>NUCLEOTIDE SEQUENCE [LARGE SCALE GENOMIC DNA]</scope>
    <source>
        <strain evidence="5">CGMCC 1.3240</strain>
    </source>
</reference>
<dbReference type="RefSeq" id="WP_379186505.1">
    <property type="nucleotide sequence ID" value="NZ_JBHSOW010000014.1"/>
</dbReference>
<dbReference type="InterPro" id="IPR017850">
    <property type="entry name" value="Alkaline_phosphatase_core_sf"/>
</dbReference>
<dbReference type="SUPFAM" id="SSF50969">
    <property type="entry name" value="YVTN repeat-like/Quinoprotein amine dehydrogenase"/>
    <property type="match status" value="1"/>
</dbReference>
<dbReference type="InterPro" id="IPR011044">
    <property type="entry name" value="Quino_amine_DH_bsu"/>
</dbReference>
<dbReference type="PANTHER" id="PTHR47197">
    <property type="entry name" value="PROTEIN NIRF"/>
    <property type="match status" value="1"/>
</dbReference>
<evidence type="ECO:0000313" key="4">
    <source>
        <dbReference type="EMBL" id="MFC5648040.1"/>
    </source>
</evidence>
<dbReference type="Proteomes" id="UP001596047">
    <property type="component" value="Unassembled WGS sequence"/>
</dbReference>
<name>A0ABW0VV23_9BACL</name>